<dbReference type="OrthoDB" id="10456539at2759"/>
<reference evidence="2" key="1">
    <citation type="journal article" date="2020" name="Ecol. Evol.">
        <title>Genome structure and content of the rice root-knot nematode (Meloidogyne graminicola).</title>
        <authorList>
            <person name="Phan N.T."/>
            <person name="Danchin E.G.J."/>
            <person name="Klopp C."/>
            <person name="Perfus-Barbeoch L."/>
            <person name="Kozlowski D.K."/>
            <person name="Koutsovoulos G.D."/>
            <person name="Lopez-Roques C."/>
            <person name="Bouchez O."/>
            <person name="Zahm M."/>
            <person name="Besnard G."/>
            <person name="Bellafiore S."/>
        </authorList>
    </citation>
    <scope>NUCLEOTIDE SEQUENCE</scope>
    <source>
        <strain evidence="2">VN-18</strain>
    </source>
</reference>
<gene>
    <name evidence="2" type="ORF">Mgra_00009770</name>
</gene>
<protein>
    <submittedName>
        <fullName evidence="2">Uncharacterized protein</fullName>
    </submittedName>
</protein>
<accession>A0A8S9ZBT6</accession>
<feature type="transmembrane region" description="Helical" evidence="1">
    <location>
        <begin position="124"/>
        <end position="149"/>
    </location>
</feature>
<organism evidence="2 3">
    <name type="scientific">Meloidogyne graminicola</name>
    <dbReference type="NCBI Taxonomy" id="189291"/>
    <lineage>
        <taxon>Eukaryota</taxon>
        <taxon>Metazoa</taxon>
        <taxon>Ecdysozoa</taxon>
        <taxon>Nematoda</taxon>
        <taxon>Chromadorea</taxon>
        <taxon>Rhabditida</taxon>
        <taxon>Tylenchina</taxon>
        <taxon>Tylenchomorpha</taxon>
        <taxon>Tylenchoidea</taxon>
        <taxon>Meloidogynidae</taxon>
        <taxon>Meloidogyninae</taxon>
        <taxon>Meloidogyne</taxon>
    </lineage>
</organism>
<evidence type="ECO:0000313" key="3">
    <source>
        <dbReference type="Proteomes" id="UP000605970"/>
    </source>
</evidence>
<keyword evidence="1" id="KW-0812">Transmembrane</keyword>
<feature type="transmembrane region" description="Helical" evidence="1">
    <location>
        <begin position="29"/>
        <end position="54"/>
    </location>
</feature>
<evidence type="ECO:0000256" key="1">
    <source>
        <dbReference type="SAM" id="Phobius"/>
    </source>
</evidence>
<proteinExistence type="predicted"/>
<comment type="caution">
    <text evidence="2">The sequence shown here is derived from an EMBL/GenBank/DDBJ whole genome shotgun (WGS) entry which is preliminary data.</text>
</comment>
<name>A0A8S9ZBT6_9BILA</name>
<keyword evidence="1" id="KW-1133">Transmembrane helix</keyword>
<dbReference type="EMBL" id="JABEBT010000182">
    <property type="protein sequence ID" value="KAF7626055.1"/>
    <property type="molecule type" value="Genomic_DNA"/>
</dbReference>
<evidence type="ECO:0000313" key="2">
    <source>
        <dbReference type="EMBL" id="KAF7626055.1"/>
    </source>
</evidence>
<feature type="transmembrane region" description="Helical" evidence="1">
    <location>
        <begin position="66"/>
        <end position="85"/>
    </location>
</feature>
<sequence length="169" mass="20504">MERVILIGFNIYYNIQLFINWIINFVKNFVLRCAQFLIFKILQYTIFAPILILYYTVRRYWNSANFILRTSISFWGFICWSWYWWTGQQQPIINNNNEIKINNKNNNINNQNNNSFFETIKEQIIILVLFNLDSSLFLFNLLAFMYNLLDCLSIKIYLFKTISYPSILH</sequence>
<dbReference type="Proteomes" id="UP000605970">
    <property type="component" value="Unassembled WGS sequence"/>
</dbReference>
<keyword evidence="3" id="KW-1185">Reference proteome</keyword>
<dbReference type="AlphaFoldDB" id="A0A8S9ZBT6"/>
<keyword evidence="1" id="KW-0472">Membrane</keyword>
<feature type="transmembrane region" description="Helical" evidence="1">
    <location>
        <begin position="5"/>
        <end position="23"/>
    </location>
</feature>